<evidence type="ECO:0000313" key="1">
    <source>
        <dbReference type="EMBL" id="MFD1722870.1"/>
    </source>
</evidence>
<reference evidence="2" key="1">
    <citation type="journal article" date="2019" name="Int. J. Syst. Evol. Microbiol.">
        <title>The Global Catalogue of Microorganisms (GCM) 10K type strain sequencing project: providing services to taxonomists for standard genome sequencing and annotation.</title>
        <authorList>
            <consortium name="The Broad Institute Genomics Platform"/>
            <consortium name="The Broad Institute Genome Sequencing Center for Infectious Disease"/>
            <person name="Wu L."/>
            <person name="Ma J."/>
        </authorList>
    </citation>
    <scope>NUCLEOTIDE SEQUENCE [LARGE SCALE GENOMIC DNA]</scope>
    <source>
        <strain evidence="2">CGMCC 1.12471</strain>
    </source>
</reference>
<sequence length="112" mass="12693">MADDTTPADLERELGIDQRRIRHHLRQRYGTLPAYTDNWHLNARAAEEVRLHFRAEAEALRAAGLPTPTAHLRQTDTGSMPVLFRDATGTTTYDADGRLVYLPGPDEEQPER</sequence>
<comment type="caution">
    <text evidence="1">The sequence shown here is derived from an EMBL/GenBank/DDBJ whole genome shotgun (WGS) entry which is preliminary data.</text>
</comment>
<name>A0ABW4LHU8_9MICO</name>
<keyword evidence="2" id="KW-1185">Reference proteome</keyword>
<proteinExistence type="predicted"/>
<dbReference type="RefSeq" id="WP_377936353.1">
    <property type="nucleotide sequence ID" value="NZ_JBHUEA010000031.1"/>
</dbReference>
<protein>
    <submittedName>
        <fullName evidence="1">Uncharacterized protein</fullName>
    </submittedName>
</protein>
<dbReference type="Proteomes" id="UP001597347">
    <property type="component" value="Unassembled WGS sequence"/>
</dbReference>
<gene>
    <name evidence="1" type="ORF">ACFSBI_15050</name>
</gene>
<evidence type="ECO:0000313" key="2">
    <source>
        <dbReference type="Proteomes" id="UP001597347"/>
    </source>
</evidence>
<dbReference type="EMBL" id="JBHUEA010000031">
    <property type="protein sequence ID" value="MFD1722870.1"/>
    <property type="molecule type" value="Genomic_DNA"/>
</dbReference>
<accession>A0ABW4LHU8</accession>
<organism evidence="1 2">
    <name type="scientific">Amnibacterium endophyticum</name>
    <dbReference type="NCBI Taxonomy" id="2109337"/>
    <lineage>
        <taxon>Bacteria</taxon>
        <taxon>Bacillati</taxon>
        <taxon>Actinomycetota</taxon>
        <taxon>Actinomycetes</taxon>
        <taxon>Micrococcales</taxon>
        <taxon>Microbacteriaceae</taxon>
        <taxon>Amnibacterium</taxon>
    </lineage>
</organism>